<protein>
    <recommendedName>
        <fullName evidence="4">Secreted protein</fullName>
    </recommendedName>
</protein>
<evidence type="ECO:0008006" key="4">
    <source>
        <dbReference type="Google" id="ProtNLM"/>
    </source>
</evidence>
<accession>A0ABZ1JWK4</accession>
<sequence>MFQPKKHRLAAAATAAALIGAAAIASVNIAQANAKAAAPASQVQIVVGPESEPGQPSNARCPDGMGAINGGFQAVTFSRSGGGDPYDGVTVNAPFADGKGWVALLMTGKVRARAVCVPDAQAPQAVVGAVSAEEGESVARCPEGTKAIAGGYVRDTWYRNGYGESTDDITANAPTQDGSGWFARQFHGKTVARALCS</sequence>
<gene>
    <name evidence="2" type="ORF">OG560_00465</name>
</gene>
<dbReference type="RefSeq" id="WP_334546321.1">
    <property type="nucleotide sequence ID" value="NZ_CP108135.1"/>
</dbReference>
<name>A0ABZ1JWK4_9ACTN</name>
<keyword evidence="3" id="KW-1185">Reference proteome</keyword>
<dbReference type="EMBL" id="CP108135">
    <property type="protein sequence ID" value="WTP63977.1"/>
    <property type="molecule type" value="Genomic_DNA"/>
</dbReference>
<organism evidence="2 3">
    <name type="scientific">[Kitasatospora] papulosa</name>
    <dbReference type="NCBI Taxonomy" id="1464011"/>
    <lineage>
        <taxon>Bacteria</taxon>
        <taxon>Bacillati</taxon>
        <taxon>Actinomycetota</taxon>
        <taxon>Actinomycetes</taxon>
        <taxon>Kitasatosporales</taxon>
        <taxon>Streptomycetaceae</taxon>
        <taxon>Streptomyces</taxon>
    </lineage>
</organism>
<evidence type="ECO:0000313" key="2">
    <source>
        <dbReference type="EMBL" id="WTP63977.1"/>
    </source>
</evidence>
<reference evidence="2 3" key="1">
    <citation type="submission" date="2022-10" db="EMBL/GenBank/DDBJ databases">
        <title>The complete genomes of actinobacterial strains from the NBC collection.</title>
        <authorList>
            <person name="Joergensen T.S."/>
            <person name="Alvarez Arevalo M."/>
            <person name="Sterndorff E.B."/>
            <person name="Faurdal D."/>
            <person name="Vuksanovic O."/>
            <person name="Mourched A.-S."/>
            <person name="Charusanti P."/>
            <person name="Shaw S."/>
            <person name="Blin K."/>
            <person name="Weber T."/>
        </authorList>
    </citation>
    <scope>NUCLEOTIDE SEQUENCE [LARGE SCALE GENOMIC DNA]</scope>
    <source>
        <strain evidence="2 3">NBC_00185</strain>
    </source>
</reference>
<feature type="chain" id="PRO_5045427692" description="Secreted protein" evidence="1">
    <location>
        <begin position="33"/>
        <end position="197"/>
    </location>
</feature>
<feature type="signal peptide" evidence="1">
    <location>
        <begin position="1"/>
        <end position="32"/>
    </location>
</feature>
<evidence type="ECO:0000256" key="1">
    <source>
        <dbReference type="SAM" id="SignalP"/>
    </source>
</evidence>
<evidence type="ECO:0000313" key="3">
    <source>
        <dbReference type="Proteomes" id="UP001622496"/>
    </source>
</evidence>
<keyword evidence="1" id="KW-0732">Signal</keyword>
<proteinExistence type="predicted"/>
<dbReference type="Proteomes" id="UP001622496">
    <property type="component" value="Chromosome"/>
</dbReference>